<keyword evidence="2" id="KW-1185">Reference proteome</keyword>
<reference evidence="1 2" key="1">
    <citation type="journal article" date="2022" name="Plant J.">
        <title>Chromosome-level genome of Camellia lanceoleosa provides a valuable resource for understanding genome evolution and self-incompatibility.</title>
        <authorList>
            <person name="Gong W."/>
            <person name="Xiao S."/>
            <person name="Wang L."/>
            <person name="Liao Z."/>
            <person name="Chang Y."/>
            <person name="Mo W."/>
            <person name="Hu G."/>
            <person name="Li W."/>
            <person name="Zhao G."/>
            <person name="Zhu H."/>
            <person name="Hu X."/>
            <person name="Ji K."/>
            <person name="Xiang X."/>
            <person name="Song Q."/>
            <person name="Yuan D."/>
            <person name="Jin S."/>
            <person name="Zhang L."/>
        </authorList>
    </citation>
    <scope>NUCLEOTIDE SEQUENCE [LARGE SCALE GENOMIC DNA]</scope>
    <source>
        <strain evidence="1">SQ_2022a</strain>
    </source>
</reference>
<name>A0ACC0IG54_9ERIC</name>
<sequence>MTMFPAQNLSKQYRHSGYGGGDSGSYSESFGVMSRLQGYECCSEACSGSDLVVGPMAEDESGSSSKNIQDDRDEGWLQLGIGGGGSHENKLDQVEPTTSRVGLIELDLLPSGSSQQVRSSPPEFRVPSATNYGTSLFLQHPGTSSAFTHHQKVNWGFRPIPQNMMVASSSSPFSSTSSLMPPESYFARPFQLHSGVDVAGPSLGFRIIDPPRRPHSGIWFMLQASQNQAKEPILPQIPKSYLRIKDGRMTVRLLMKYLVNKLRLDSESEIEITCRGQELLPFLTLQHVRDSIWRSPRDAVTLLADSSSSTTDHVMVLHYARSA</sequence>
<organism evidence="1 2">
    <name type="scientific">Camellia lanceoleosa</name>
    <dbReference type="NCBI Taxonomy" id="1840588"/>
    <lineage>
        <taxon>Eukaryota</taxon>
        <taxon>Viridiplantae</taxon>
        <taxon>Streptophyta</taxon>
        <taxon>Embryophyta</taxon>
        <taxon>Tracheophyta</taxon>
        <taxon>Spermatophyta</taxon>
        <taxon>Magnoliopsida</taxon>
        <taxon>eudicotyledons</taxon>
        <taxon>Gunneridae</taxon>
        <taxon>Pentapetalae</taxon>
        <taxon>asterids</taxon>
        <taxon>Ericales</taxon>
        <taxon>Theaceae</taxon>
        <taxon>Camellia</taxon>
    </lineage>
</organism>
<evidence type="ECO:0000313" key="1">
    <source>
        <dbReference type="EMBL" id="KAI8024337.1"/>
    </source>
</evidence>
<gene>
    <name evidence="1" type="ORF">LOK49_LG03G00034</name>
</gene>
<protein>
    <submittedName>
        <fullName evidence="1">Protein LAX PANICLE 2</fullName>
    </submittedName>
</protein>
<dbReference type="EMBL" id="CM045763">
    <property type="protein sequence ID" value="KAI8024337.1"/>
    <property type="molecule type" value="Genomic_DNA"/>
</dbReference>
<dbReference type="Proteomes" id="UP001060215">
    <property type="component" value="Chromosome 6"/>
</dbReference>
<accession>A0ACC0IG54</accession>
<comment type="caution">
    <text evidence="1">The sequence shown here is derived from an EMBL/GenBank/DDBJ whole genome shotgun (WGS) entry which is preliminary data.</text>
</comment>
<evidence type="ECO:0000313" key="2">
    <source>
        <dbReference type="Proteomes" id="UP001060215"/>
    </source>
</evidence>
<proteinExistence type="predicted"/>